<feature type="signal peptide" evidence="3">
    <location>
        <begin position="1"/>
        <end position="24"/>
    </location>
</feature>
<sequence length="340" mass="38375">MFSRTAFSFCVFLMLLVGARYAVAAEVSLHNSGAAPSFKLRVLHIPLQYLQPSEVKRLIKKAADAKFNAIILAINGMVALNSLPAVIDKAWSKDELRDVAKYTNALGIKVIPEVKLLSHQKLFFAEHFPDLMFDHETYDPNNPAVYKKVLPILDELVELLHPSAIHIGHDEVNGAYQSKTLLGRWKLMLPAVLFTKDVLVIYTHLRSLGVETWMWGDMLLGADEFPDMERSPLNGGAGGYGKKLRIRLPKDIVICDWHYADKQADFPSLRALRSDGFRVLGATYLDKNTMHGFSQYASQNGGDGMIATLWVYPMRKDWETTYQIIRESGAVFNRDFPDEK</sequence>
<dbReference type="GO" id="GO:0005975">
    <property type="term" value="P:carbohydrate metabolic process"/>
    <property type="evidence" value="ECO:0007669"/>
    <property type="project" value="InterPro"/>
</dbReference>
<dbReference type="Proteomes" id="UP000033070">
    <property type="component" value="Chromosome"/>
</dbReference>
<evidence type="ECO:0000259" key="4">
    <source>
        <dbReference type="Pfam" id="PF00728"/>
    </source>
</evidence>
<feature type="chain" id="PRO_5017388634" evidence="3">
    <location>
        <begin position="25"/>
        <end position="340"/>
    </location>
</feature>
<evidence type="ECO:0000256" key="3">
    <source>
        <dbReference type="SAM" id="SignalP"/>
    </source>
</evidence>
<dbReference type="KEGG" id="fam:OYT1_ch0694"/>
<dbReference type="InterPro" id="IPR017853">
    <property type="entry name" value="GH"/>
</dbReference>
<organism evidence="5 6">
    <name type="scientific">Ferriphaselus amnicola</name>
    <dbReference type="NCBI Taxonomy" id="1188319"/>
    <lineage>
        <taxon>Bacteria</taxon>
        <taxon>Pseudomonadati</taxon>
        <taxon>Pseudomonadota</taxon>
        <taxon>Betaproteobacteria</taxon>
        <taxon>Nitrosomonadales</taxon>
        <taxon>Gallionellaceae</taxon>
        <taxon>Ferriphaselus</taxon>
    </lineage>
</organism>
<evidence type="ECO:0000313" key="5">
    <source>
        <dbReference type="EMBL" id="BBE50261.1"/>
    </source>
</evidence>
<evidence type="ECO:0000256" key="2">
    <source>
        <dbReference type="ARBA" id="ARBA00022801"/>
    </source>
</evidence>
<dbReference type="InterPro" id="IPR015883">
    <property type="entry name" value="Glyco_hydro_20_cat"/>
</dbReference>
<dbReference type="AlphaFoldDB" id="A0A2Z6G9P7"/>
<comment type="similarity">
    <text evidence="1">Belongs to the glycosyl hydrolase 20 family.</text>
</comment>
<protein>
    <submittedName>
        <fullName evidence="5">Beta-hexosaminidase</fullName>
    </submittedName>
</protein>
<dbReference type="Pfam" id="PF00728">
    <property type="entry name" value="Glyco_hydro_20"/>
    <property type="match status" value="1"/>
</dbReference>
<dbReference type="GO" id="GO:0004563">
    <property type="term" value="F:beta-N-acetylhexosaminidase activity"/>
    <property type="evidence" value="ECO:0007669"/>
    <property type="project" value="UniProtKB-ARBA"/>
</dbReference>
<evidence type="ECO:0000313" key="6">
    <source>
        <dbReference type="Proteomes" id="UP000033070"/>
    </source>
</evidence>
<name>A0A2Z6G9P7_9PROT</name>
<reference evidence="5 6" key="1">
    <citation type="submission" date="2018-06" db="EMBL/GenBank/DDBJ databases">
        <title>OYT1 Genome Sequencing.</title>
        <authorList>
            <person name="Kato S."/>
            <person name="Itoh T."/>
            <person name="Ohkuma M."/>
        </authorList>
    </citation>
    <scope>NUCLEOTIDE SEQUENCE [LARGE SCALE GENOMIC DNA]</scope>
    <source>
        <strain evidence="5 6">OYT1</strain>
    </source>
</reference>
<accession>A0A2Z6G9P7</accession>
<dbReference type="EMBL" id="AP018738">
    <property type="protein sequence ID" value="BBE50261.1"/>
    <property type="molecule type" value="Genomic_DNA"/>
</dbReference>
<dbReference type="SUPFAM" id="SSF51445">
    <property type="entry name" value="(Trans)glycosidases"/>
    <property type="match status" value="1"/>
</dbReference>
<keyword evidence="6" id="KW-1185">Reference proteome</keyword>
<dbReference type="OrthoDB" id="9763537at2"/>
<keyword evidence="2" id="KW-0378">Hydrolase</keyword>
<evidence type="ECO:0000256" key="1">
    <source>
        <dbReference type="ARBA" id="ARBA00006285"/>
    </source>
</evidence>
<gene>
    <name evidence="5" type="ORF">OYT1_ch0694</name>
</gene>
<feature type="domain" description="Glycoside hydrolase family 20 catalytic" evidence="4">
    <location>
        <begin position="89"/>
        <end position="288"/>
    </location>
</feature>
<keyword evidence="3" id="KW-0732">Signal</keyword>
<dbReference type="Gene3D" id="3.20.20.80">
    <property type="entry name" value="Glycosidases"/>
    <property type="match status" value="1"/>
</dbReference>
<dbReference type="STRING" id="1188319.OYT1_00057"/>
<proteinExistence type="inferred from homology"/>